<evidence type="ECO:0000256" key="5">
    <source>
        <dbReference type="ARBA" id="ARBA00022777"/>
    </source>
</evidence>
<evidence type="ECO:0000256" key="2">
    <source>
        <dbReference type="ARBA" id="ARBA00012513"/>
    </source>
</evidence>
<evidence type="ECO:0000256" key="3">
    <source>
        <dbReference type="ARBA" id="ARBA00022679"/>
    </source>
</evidence>
<dbReference type="InterPro" id="IPR036249">
    <property type="entry name" value="Thioredoxin-like_sf"/>
</dbReference>
<dbReference type="InterPro" id="IPR000719">
    <property type="entry name" value="Prot_kinase_dom"/>
</dbReference>
<evidence type="ECO:0000256" key="1">
    <source>
        <dbReference type="ARBA" id="ARBA00005926"/>
    </source>
</evidence>
<evidence type="ECO:0000313" key="12">
    <source>
        <dbReference type="Proteomes" id="UP001491310"/>
    </source>
</evidence>
<feature type="region of interest" description="Disordered" evidence="8">
    <location>
        <begin position="534"/>
        <end position="554"/>
    </location>
</feature>
<feature type="binding site" evidence="7">
    <location>
        <position position="271"/>
    </location>
    <ligand>
        <name>ATP</name>
        <dbReference type="ChEBI" id="CHEBI:30616"/>
    </ligand>
</feature>
<dbReference type="InterPro" id="IPR055900">
    <property type="entry name" value="DUF7477"/>
</dbReference>
<evidence type="ECO:0000256" key="8">
    <source>
        <dbReference type="SAM" id="MobiDB-lite"/>
    </source>
</evidence>
<evidence type="ECO:0000256" key="6">
    <source>
        <dbReference type="ARBA" id="ARBA00022840"/>
    </source>
</evidence>
<gene>
    <name evidence="11" type="ORF">WJX75_001893</name>
</gene>
<feature type="domain" description="Protein kinase" evidence="9">
    <location>
        <begin position="234"/>
        <end position="513"/>
    </location>
</feature>
<organism evidence="11 12">
    <name type="scientific">Coccomyxa subellipsoidea</name>
    <dbReference type="NCBI Taxonomy" id="248742"/>
    <lineage>
        <taxon>Eukaryota</taxon>
        <taxon>Viridiplantae</taxon>
        <taxon>Chlorophyta</taxon>
        <taxon>core chlorophytes</taxon>
        <taxon>Trebouxiophyceae</taxon>
        <taxon>Trebouxiophyceae incertae sedis</taxon>
        <taxon>Coccomyxaceae</taxon>
        <taxon>Coccomyxa</taxon>
    </lineage>
</organism>
<keyword evidence="12" id="KW-1185">Reference proteome</keyword>
<dbReference type="Gene3D" id="1.10.510.10">
    <property type="entry name" value="Transferase(Phosphotransferase) domain 1"/>
    <property type="match status" value="1"/>
</dbReference>
<evidence type="ECO:0000259" key="9">
    <source>
        <dbReference type="PROSITE" id="PS50011"/>
    </source>
</evidence>
<evidence type="ECO:0000259" key="10">
    <source>
        <dbReference type="PROSITE" id="PS51352"/>
    </source>
</evidence>
<feature type="region of interest" description="Disordered" evidence="8">
    <location>
        <begin position="1"/>
        <end position="72"/>
    </location>
</feature>
<dbReference type="Proteomes" id="UP001491310">
    <property type="component" value="Unassembled WGS sequence"/>
</dbReference>
<dbReference type="SMART" id="SM00220">
    <property type="entry name" value="S_TKc"/>
    <property type="match status" value="1"/>
</dbReference>
<dbReference type="Pfam" id="PF24289">
    <property type="entry name" value="DUF7477"/>
    <property type="match status" value="1"/>
</dbReference>
<name>A0ABR2YIX9_9CHLO</name>
<dbReference type="Pfam" id="PF00085">
    <property type="entry name" value="Thioredoxin"/>
    <property type="match status" value="1"/>
</dbReference>
<dbReference type="EMBL" id="JALJOT010000010">
    <property type="protein sequence ID" value="KAK9906442.1"/>
    <property type="molecule type" value="Genomic_DNA"/>
</dbReference>
<keyword evidence="3" id="KW-0808">Transferase</keyword>
<feature type="region of interest" description="Disordered" evidence="8">
    <location>
        <begin position="193"/>
        <end position="222"/>
    </location>
</feature>
<evidence type="ECO:0000313" key="11">
    <source>
        <dbReference type="EMBL" id="KAK9906442.1"/>
    </source>
</evidence>
<dbReference type="InterPro" id="IPR013766">
    <property type="entry name" value="Thioredoxin_domain"/>
</dbReference>
<sequence length="816" mass="91776">MQQSVGAVGQPVACPGIPGRPRKYGRKLSPPSASVSDFATQSSAGSTLASDRPDLVLSGHPDAVRRRQEATKRLRDAKVQGELASRQSWYESPLPDNFLRVRTPEDFLEAIAGDTLVVADYFVPWCIACRRFHPALIKLANKHPECTFLAVNGGDHALHEFVATLGVEKLPYFQFYRSCRSRQVLQVHRLRRTKRGSSAQASSEEDVSHRTEAPEQEELPSVPDRVSLGGMPIYLVDKRLGKGGFGQVCLGRRLQQRKSTPINKPNRVAIKFESTKSKGCNHGGPPYEWQVYNKITGCYGIPKIYAKGTQHGFHIMIMELLGPSVWDVWTAEGQSLPVPYVACVATEALRALQDLHGKGYVHGDIKPENLLLGAPDTPNATRLYMVDLGLAQKYTSSTARHLPYHQNPNEFRGTIRYASVHAHLGRIASRRDDLESLAYTLVFLLSGCLPWQGFQGEDKGYQVCKKKMDMSADKLCQSQWPPAFSRFLDSVLALKYDEEPMYEAYMALFRPLTGDGASRPLTIFPFPEKASRKVAGRKRAREDSAEDTAAELGLSLPDSQRKKARTGWAGTQWITVYVKRRPMKQRYHFNVSAERLSSHVEKGHSEGLRITSVASCKGLWAVIMNASAKQMDQVYELTQGVFMPREWITQRWDEGYYITAVAGSDNNSSLVVMTKGTKWTQQSYKVDTTFPYEWIKKKWRENFHVTSIGTAGSPSTKQQWAVVMSRDTEFRHQVVEIDFQYPSEGIHYHWDKGYRITACGATQHQAAVVMSLAKRATGTELTQETLRTGDFPATYVKEKWERDLYIDLVAYGRTVC</sequence>
<dbReference type="SUPFAM" id="SSF56112">
    <property type="entry name" value="Protein kinase-like (PK-like)"/>
    <property type="match status" value="1"/>
</dbReference>
<keyword evidence="4 7" id="KW-0547">Nucleotide-binding</keyword>
<protein>
    <recommendedName>
        <fullName evidence="2">non-specific serine/threonine protein kinase</fullName>
        <ecNumber evidence="2">2.7.11.1</ecNumber>
    </recommendedName>
</protein>
<feature type="compositionally biased region" description="Polar residues" evidence="8">
    <location>
        <begin position="31"/>
        <end position="49"/>
    </location>
</feature>
<comment type="similarity">
    <text evidence="1">Belongs to the protein kinase superfamily. CK1 Ser/Thr protein kinase family. Casein kinase I subfamily.</text>
</comment>
<accession>A0ABR2YIX9</accession>
<evidence type="ECO:0000256" key="4">
    <source>
        <dbReference type="ARBA" id="ARBA00022741"/>
    </source>
</evidence>
<evidence type="ECO:0000256" key="7">
    <source>
        <dbReference type="PROSITE-ProRule" id="PRU10141"/>
    </source>
</evidence>
<dbReference type="PROSITE" id="PS00107">
    <property type="entry name" value="PROTEIN_KINASE_ATP"/>
    <property type="match status" value="1"/>
</dbReference>
<dbReference type="SUPFAM" id="SSF52833">
    <property type="entry name" value="Thioredoxin-like"/>
    <property type="match status" value="1"/>
</dbReference>
<dbReference type="Gene3D" id="3.40.30.10">
    <property type="entry name" value="Glutaredoxin"/>
    <property type="match status" value="1"/>
</dbReference>
<feature type="compositionally biased region" description="Basic and acidic residues" evidence="8">
    <location>
        <begin position="62"/>
        <end position="72"/>
    </location>
</feature>
<dbReference type="CDD" id="cd02947">
    <property type="entry name" value="TRX_family"/>
    <property type="match status" value="1"/>
</dbReference>
<dbReference type="PROSITE" id="PS00108">
    <property type="entry name" value="PROTEIN_KINASE_ST"/>
    <property type="match status" value="1"/>
</dbReference>
<proteinExistence type="inferred from homology"/>
<keyword evidence="6 7" id="KW-0067">ATP-binding</keyword>
<dbReference type="EC" id="2.7.11.1" evidence="2"/>
<reference evidence="11 12" key="1">
    <citation type="journal article" date="2024" name="Nat. Commun.">
        <title>Phylogenomics reveals the evolutionary origins of lichenization in chlorophyte algae.</title>
        <authorList>
            <person name="Puginier C."/>
            <person name="Libourel C."/>
            <person name="Otte J."/>
            <person name="Skaloud P."/>
            <person name="Haon M."/>
            <person name="Grisel S."/>
            <person name="Petersen M."/>
            <person name="Berrin J.G."/>
            <person name="Delaux P.M."/>
            <person name="Dal Grande F."/>
            <person name="Keller J."/>
        </authorList>
    </citation>
    <scope>NUCLEOTIDE SEQUENCE [LARGE SCALE GENOMIC DNA]</scope>
    <source>
        <strain evidence="11 12">SAG 216-7</strain>
    </source>
</reference>
<dbReference type="InterPro" id="IPR011009">
    <property type="entry name" value="Kinase-like_dom_sf"/>
</dbReference>
<dbReference type="InterPro" id="IPR017441">
    <property type="entry name" value="Protein_kinase_ATP_BS"/>
</dbReference>
<keyword evidence="5" id="KW-0418">Kinase</keyword>
<dbReference type="Pfam" id="PF00069">
    <property type="entry name" value="Pkinase"/>
    <property type="match status" value="1"/>
</dbReference>
<dbReference type="PANTHER" id="PTHR11909">
    <property type="entry name" value="CASEIN KINASE-RELATED"/>
    <property type="match status" value="1"/>
</dbReference>
<dbReference type="PROSITE" id="PS50011">
    <property type="entry name" value="PROTEIN_KINASE_DOM"/>
    <property type="match status" value="1"/>
</dbReference>
<dbReference type="InterPro" id="IPR050235">
    <property type="entry name" value="CK1_Ser-Thr_kinase"/>
</dbReference>
<dbReference type="InterPro" id="IPR008271">
    <property type="entry name" value="Ser/Thr_kinase_AS"/>
</dbReference>
<dbReference type="PROSITE" id="PS51352">
    <property type="entry name" value="THIOREDOXIN_2"/>
    <property type="match status" value="1"/>
</dbReference>
<feature type="domain" description="Thioredoxin" evidence="10">
    <location>
        <begin position="29"/>
        <end position="259"/>
    </location>
</feature>
<comment type="caution">
    <text evidence="11">The sequence shown here is derived from an EMBL/GenBank/DDBJ whole genome shotgun (WGS) entry which is preliminary data.</text>
</comment>